<evidence type="ECO:0000313" key="5">
    <source>
        <dbReference type="EMBL" id="KAA0721142.1"/>
    </source>
</evidence>
<feature type="compositionally biased region" description="Low complexity" evidence="2">
    <location>
        <begin position="181"/>
        <end position="193"/>
    </location>
</feature>
<keyword evidence="4" id="KW-0732">Signal</keyword>
<comment type="caution">
    <text evidence="5">The sequence shown here is derived from an EMBL/GenBank/DDBJ whole genome shotgun (WGS) entry which is preliminary data.</text>
</comment>
<dbReference type="Gene3D" id="2.20.28.230">
    <property type="match status" value="1"/>
</dbReference>
<protein>
    <recommendedName>
        <fullName evidence="7">Sushi domain-containing protein</fullName>
    </recommendedName>
</protein>
<dbReference type="PANTHER" id="PTHR15060">
    <property type="entry name" value="INTERLEUKIN-15 RECEPTOR SUBUNIT ALPHA"/>
    <property type="match status" value="1"/>
</dbReference>
<feature type="region of interest" description="Disordered" evidence="2">
    <location>
        <begin position="140"/>
        <end position="197"/>
    </location>
</feature>
<sequence length="285" mass="31028">MHVLIIFLFATSEYLHNIATANGVCDFLPHIENAMPLDSTNHVKDKIRINCTDGFVREAGTSNLFLCIEKDGKSTWTPKDPSIQLRCIRDPKKPTNPPKTEEKFTTSTTEIAQTSRIPGTSMPSAATAFGTTNEIATSETRTTTTLTKTTTKETESITTTNEVPSSISSICTSRQNPTAKSSPTQSESLTTTTESHKEEIFSHMTKSTIGGTVGVGVILCLTAVVFLLWWRSRHRTSNATSDIQIHHINIATCTYYIPVPVSDSEHCSAELNIADAADASTAVTK</sequence>
<feature type="compositionally biased region" description="Polar residues" evidence="2">
    <location>
        <begin position="163"/>
        <end position="180"/>
    </location>
</feature>
<evidence type="ECO:0000256" key="2">
    <source>
        <dbReference type="SAM" id="MobiDB-lite"/>
    </source>
</evidence>
<feature type="compositionally biased region" description="Basic and acidic residues" evidence="2">
    <location>
        <begin position="89"/>
        <end position="104"/>
    </location>
</feature>
<dbReference type="SUPFAM" id="SSF57535">
    <property type="entry name" value="Complement control module/SCR domain"/>
    <property type="match status" value="1"/>
</dbReference>
<dbReference type="GO" id="GO:0042010">
    <property type="term" value="F:interleukin-15 receptor activity"/>
    <property type="evidence" value="ECO:0007669"/>
    <property type="project" value="InterPro"/>
</dbReference>
<evidence type="ECO:0000256" key="1">
    <source>
        <dbReference type="ARBA" id="ARBA00023157"/>
    </source>
</evidence>
<feature type="chain" id="PRO_5022730784" description="Sushi domain-containing protein" evidence="4">
    <location>
        <begin position="22"/>
        <end position="285"/>
    </location>
</feature>
<dbReference type="AlphaFoldDB" id="A0A5A9PHR8"/>
<evidence type="ECO:0000256" key="3">
    <source>
        <dbReference type="SAM" id="Phobius"/>
    </source>
</evidence>
<organism evidence="5 6">
    <name type="scientific">Triplophysa tibetana</name>
    <dbReference type="NCBI Taxonomy" id="1572043"/>
    <lineage>
        <taxon>Eukaryota</taxon>
        <taxon>Metazoa</taxon>
        <taxon>Chordata</taxon>
        <taxon>Craniata</taxon>
        <taxon>Vertebrata</taxon>
        <taxon>Euteleostomi</taxon>
        <taxon>Actinopterygii</taxon>
        <taxon>Neopterygii</taxon>
        <taxon>Teleostei</taxon>
        <taxon>Ostariophysi</taxon>
        <taxon>Cypriniformes</taxon>
        <taxon>Nemacheilidae</taxon>
        <taxon>Triplophysa</taxon>
    </lineage>
</organism>
<dbReference type="Proteomes" id="UP000324632">
    <property type="component" value="Chromosome 5"/>
</dbReference>
<keyword evidence="3" id="KW-1133">Transmembrane helix</keyword>
<feature type="transmembrane region" description="Helical" evidence="3">
    <location>
        <begin position="209"/>
        <end position="230"/>
    </location>
</feature>
<keyword evidence="1" id="KW-1015">Disulfide bond</keyword>
<evidence type="ECO:0000313" key="6">
    <source>
        <dbReference type="Proteomes" id="UP000324632"/>
    </source>
</evidence>
<feature type="compositionally biased region" description="Low complexity" evidence="2">
    <location>
        <begin position="140"/>
        <end position="149"/>
    </location>
</feature>
<reference evidence="5 6" key="1">
    <citation type="journal article" date="2019" name="Mol. Ecol. Resour.">
        <title>Chromosome-level genome assembly of Triplophysa tibetana, a fish adapted to the harsh high-altitude environment of the Tibetan Plateau.</title>
        <authorList>
            <person name="Yang X."/>
            <person name="Liu H."/>
            <person name="Ma Z."/>
            <person name="Zou Y."/>
            <person name="Zou M."/>
            <person name="Mao Y."/>
            <person name="Li X."/>
            <person name="Wang H."/>
            <person name="Chen T."/>
            <person name="Wang W."/>
            <person name="Yang R."/>
        </authorList>
    </citation>
    <scope>NUCLEOTIDE SEQUENCE [LARGE SCALE GENOMIC DNA]</scope>
    <source>
        <strain evidence="5">TTIB1903HZAU</strain>
        <tissue evidence="5">Muscle</tissue>
    </source>
</reference>
<evidence type="ECO:0000256" key="4">
    <source>
        <dbReference type="SAM" id="SignalP"/>
    </source>
</evidence>
<keyword evidence="6" id="KW-1185">Reference proteome</keyword>
<dbReference type="EMBL" id="SOYY01000005">
    <property type="protein sequence ID" value="KAA0721142.1"/>
    <property type="molecule type" value="Genomic_DNA"/>
</dbReference>
<proteinExistence type="predicted"/>
<dbReference type="InterPro" id="IPR035976">
    <property type="entry name" value="Sushi/SCR/CCP_sf"/>
</dbReference>
<evidence type="ECO:0008006" key="7">
    <source>
        <dbReference type="Google" id="ProtNLM"/>
    </source>
</evidence>
<dbReference type="PANTHER" id="PTHR15060:SF0">
    <property type="entry name" value="INTERLEUKIN-15 RECEPTOR SUBUNIT ALPHA"/>
    <property type="match status" value="1"/>
</dbReference>
<keyword evidence="3" id="KW-0472">Membrane</keyword>
<feature type="region of interest" description="Disordered" evidence="2">
    <location>
        <begin position="89"/>
        <end position="111"/>
    </location>
</feature>
<keyword evidence="3" id="KW-0812">Transmembrane</keyword>
<dbReference type="InterPro" id="IPR042372">
    <property type="entry name" value="IL15RA"/>
</dbReference>
<feature type="signal peptide" evidence="4">
    <location>
        <begin position="1"/>
        <end position="21"/>
    </location>
</feature>
<name>A0A5A9PHR8_9TELE</name>
<accession>A0A5A9PHR8</accession>
<gene>
    <name evidence="5" type="ORF">E1301_Tti001848</name>
</gene>